<reference evidence="3" key="1">
    <citation type="submission" date="2017-09" db="EMBL/GenBank/DDBJ databases">
        <title>Depth-based differentiation of microbial function through sediment-hosted aquifers and enrichment of novel symbionts in the deep terrestrial subsurface.</title>
        <authorList>
            <person name="Probst A.J."/>
            <person name="Ladd B."/>
            <person name="Jarett J.K."/>
            <person name="Geller-Mcgrath D.E."/>
            <person name="Sieber C.M.K."/>
            <person name="Emerson J.B."/>
            <person name="Anantharaman K."/>
            <person name="Thomas B.C."/>
            <person name="Malmstrom R."/>
            <person name="Stieglmeier M."/>
            <person name="Klingl A."/>
            <person name="Woyke T."/>
            <person name="Ryan C.M."/>
            <person name="Banfield J.F."/>
        </authorList>
    </citation>
    <scope>NUCLEOTIDE SEQUENCE [LARGE SCALE GENOMIC DNA]</scope>
</reference>
<evidence type="ECO:0000313" key="2">
    <source>
        <dbReference type="EMBL" id="PJE66874.1"/>
    </source>
</evidence>
<dbReference type="Pfam" id="PF01850">
    <property type="entry name" value="PIN"/>
    <property type="match status" value="1"/>
</dbReference>
<dbReference type="SUPFAM" id="SSF88723">
    <property type="entry name" value="PIN domain-like"/>
    <property type="match status" value="1"/>
</dbReference>
<proteinExistence type="predicted"/>
<dbReference type="AlphaFoldDB" id="A0A2M8L1S4"/>
<gene>
    <name evidence="2" type="ORF">COU93_01880</name>
</gene>
<organism evidence="2 3">
    <name type="scientific">Candidatus Shapirobacteria bacterium CG10_big_fil_rev_8_21_14_0_10_36_6</name>
    <dbReference type="NCBI Taxonomy" id="1974886"/>
    <lineage>
        <taxon>Bacteria</taxon>
        <taxon>Candidatus Shapironibacteriota</taxon>
    </lineage>
</organism>
<dbReference type="Gene3D" id="3.40.50.1010">
    <property type="entry name" value="5'-nuclease"/>
    <property type="match status" value="1"/>
</dbReference>
<name>A0A2M8L1S4_9BACT</name>
<dbReference type="EMBL" id="PFEI01000106">
    <property type="protein sequence ID" value="PJE66874.1"/>
    <property type="molecule type" value="Genomic_DNA"/>
</dbReference>
<comment type="caution">
    <text evidence="2">The sequence shown here is derived from an EMBL/GenBank/DDBJ whole genome shotgun (WGS) entry which is preliminary data.</text>
</comment>
<protein>
    <recommendedName>
        <fullName evidence="1">PIN domain-containing protein</fullName>
    </recommendedName>
</protein>
<dbReference type="InterPro" id="IPR002716">
    <property type="entry name" value="PIN_dom"/>
</dbReference>
<evidence type="ECO:0000259" key="1">
    <source>
        <dbReference type="Pfam" id="PF01850"/>
    </source>
</evidence>
<accession>A0A2M8L1S4</accession>
<evidence type="ECO:0000313" key="3">
    <source>
        <dbReference type="Proteomes" id="UP000229766"/>
    </source>
</evidence>
<feature type="domain" description="PIN" evidence="1">
    <location>
        <begin position="16"/>
        <end position="113"/>
    </location>
</feature>
<sequence length="128" mass="15036">MYDPNDRQHGKAVSVFKNIERNKQEIVVHALVVVETLSIIKYKKILGRDLEEIRINLIDKRKNNYVSQITIELGKNDWKLLEADNKIGLVDILLIDCCRKNNLELVTFDKHLNECWVKGKRVTHPRQM</sequence>
<dbReference type="Proteomes" id="UP000229766">
    <property type="component" value="Unassembled WGS sequence"/>
</dbReference>
<dbReference type="InterPro" id="IPR029060">
    <property type="entry name" value="PIN-like_dom_sf"/>
</dbReference>